<organism evidence="3 4">
    <name type="scientific">Hypsibius exemplaris</name>
    <name type="common">Freshwater tardigrade</name>
    <dbReference type="NCBI Taxonomy" id="2072580"/>
    <lineage>
        <taxon>Eukaryota</taxon>
        <taxon>Metazoa</taxon>
        <taxon>Ecdysozoa</taxon>
        <taxon>Tardigrada</taxon>
        <taxon>Eutardigrada</taxon>
        <taxon>Parachela</taxon>
        <taxon>Hypsibioidea</taxon>
        <taxon>Hypsibiidae</taxon>
        <taxon>Hypsibius</taxon>
    </lineage>
</organism>
<dbReference type="InterPro" id="IPR046341">
    <property type="entry name" value="SET_dom_sf"/>
</dbReference>
<dbReference type="Proteomes" id="UP000192578">
    <property type="component" value="Unassembled WGS sequence"/>
</dbReference>
<feature type="domain" description="SET" evidence="2">
    <location>
        <begin position="386"/>
        <end position="539"/>
    </location>
</feature>
<dbReference type="SUPFAM" id="SSF82199">
    <property type="entry name" value="SET domain"/>
    <property type="match status" value="1"/>
</dbReference>
<evidence type="ECO:0000313" key="3">
    <source>
        <dbReference type="EMBL" id="OWA51120.1"/>
    </source>
</evidence>
<comment type="caution">
    <text evidence="3">The sequence shown here is derived from an EMBL/GenBank/DDBJ whole genome shotgun (WGS) entry which is preliminary data.</text>
</comment>
<sequence>MALELVGCKGTKNGHGRRLLEDFHRVLHDVSLTGANSETSNAQDLRTKHRNLLAKLRSRASDKEKLVQSCPTATSKLTPASDALLSSLTEIVHAKLLSNIRAKGRFIILRTLEPVAALVGLETVAEDRAGDVCTLALYNYRSSKTETTPDEALPVGTVIILKEPVLKIDPERGNALRCDSPSDVVFVGRDSPFYGMVEHTVWHHEVNGSLPSLSSFRGSSAEEWKTEGNNLFKRGLFNEAREAYAVALQLLPADESKEQGSELRITIHLNLAQTYFRLGFFEETVLHTDIVLKQDPHNHKALFRGGRAHYELRRYQLALDHFDRLNTSSPGQPETMKELKKCRERTSEQTTGVNIYKLYLAAKLKPQIPIDAADFMSPMIKVVQRRGVVATEAIQPGTKILVCKALQADFTGPTFEDGSSNELVTELIQSVWKNPNTIGKSVYELTTNNAELDSHKQYCDEGLNGEPIADVVRIRKIVNANAFRLDRAPGHEPSEDGSALFVSASYFNHSCIPNAIYNDVVVFHVFKPVACGEEVTVAYEGESAEPFTARKKNYQARGFLCNCQLCQLDQAEPEGERKARDALIAAERELLDPYRKNGVMIAIPPAGILKSHRGVIQKLERSYSTLADRKSSLKSALFMPYVCQALTSGNRVKFVDYAEKAFESMGVSLKHLLECSDTGDVNIFGEGSLYSIHMDGVLAAAAMAGLDNSGGDRFLAALELLKRVTDGSNKQMVKAQFFDNKEN</sequence>
<protein>
    <recommendedName>
        <fullName evidence="2">SET domain-containing protein</fullName>
    </recommendedName>
</protein>
<evidence type="ECO:0000313" key="4">
    <source>
        <dbReference type="Proteomes" id="UP000192578"/>
    </source>
</evidence>
<feature type="repeat" description="TPR" evidence="1">
    <location>
        <begin position="221"/>
        <end position="254"/>
    </location>
</feature>
<dbReference type="Pfam" id="PF13432">
    <property type="entry name" value="TPR_16"/>
    <property type="match status" value="1"/>
</dbReference>
<dbReference type="SMART" id="SM00028">
    <property type="entry name" value="TPR"/>
    <property type="match status" value="3"/>
</dbReference>
<reference evidence="4" key="1">
    <citation type="submission" date="2017-01" db="EMBL/GenBank/DDBJ databases">
        <title>Comparative genomics of anhydrobiosis in the tardigrade Hypsibius dujardini.</title>
        <authorList>
            <person name="Yoshida Y."/>
            <person name="Koutsovoulos G."/>
            <person name="Laetsch D."/>
            <person name="Stevens L."/>
            <person name="Kumar S."/>
            <person name="Horikawa D."/>
            <person name="Ishino K."/>
            <person name="Komine S."/>
            <person name="Tomita M."/>
            <person name="Blaxter M."/>
            <person name="Arakawa K."/>
        </authorList>
    </citation>
    <scope>NUCLEOTIDE SEQUENCE [LARGE SCALE GENOMIC DNA]</scope>
    <source>
        <strain evidence="4">Z151</strain>
    </source>
</reference>
<dbReference type="Gene3D" id="2.170.270.10">
    <property type="entry name" value="SET domain"/>
    <property type="match status" value="1"/>
</dbReference>
<dbReference type="InterPro" id="IPR019734">
    <property type="entry name" value="TPR_rpt"/>
</dbReference>
<dbReference type="Pfam" id="PF00856">
    <property type="entry name" value="SET"/>
    <property type="match status" value="1"/>
</dbReference>
<dbReference type="InterPro" id="IPR001214">
    <property type="entry name" value="SET_dom"/>
</dbReference>
<dbReference type="OrthoDB" id="265717at2759"/>
<evidence type="ECO:0000259" key="2">
    <source>
        <dbReference type="Pfam" id="PF00856"/>
    </source>
</evidence>
<dbReference type="InterPro" id="IPR011990">
    <property type="entry name" value="TPR-like_helical_dom_sf"/>
</dbReference>
<proteinExistence type="predicted"/>
<dbReference type="InterPro" id="IPR053209">
    <property type="entry name" value="Gramillin-biosynth_MTr"/>
</dbReference>
<dbReference type="AlphaFoldDB" id="A0A9X6NBE9"/>
<name>A0A9X6NBE9_HYPEX</name>
<evidence type="ECO:0000256" key="1">
    <source>
        <dbReference type="PROSITE-ProRule" id="PRU00339"/>
    </source>
</evidence>
<dbReference type="PANTHER" id="PTHR47643:SF2">
    <property type="entry name" value="TPR DOMAIN PROTEIN (AFU_ORTHOLOGUE AFUA_5G12710)"/>
    <property type="match status" value="1"/>
</dbReference>
<dbReference type="Gene3D" id="1.25.40.10">
    <property type="entry name" value="Tetratricopeptide repeat domain"/>
    <property type="match status" value="1"/>
</dbReference>
<keyword evidence="4" id="KW-1185">Reference proteome</keyword>
<dbReference type="SUPFAM" id="SSF48452">
    <property type="entry name" value="TPR-like"/>
    <property type="match status" value="1"/>
</dbReference>
<dbReference type="CDD" id="cd20071">
    <property type="entry name" value="SET_SMYD"/>
    <property type="match status" value="1"/>
</dbReference>
<dbReference type="PANTHER" id="PTHR47643">
    <property type="entry name" value="TPR DOMAIN PROTEIN (AFU_ORTHOLOGUE AFUA_5G12710)"/>
    <property type="match status" value="1"/>
</dbReference>
<dbReference type="EMBL" id="MTYJ01000215">
    <property type="protein sequence ID" value="OWA51120.1"/>
    <property type="molecule type" value="Genomic_DNA"/>
</dbReference>
<dbReference type="PROSITE" id="PS50005">
    <property type="entry name" value="TPR"/>
    <property type="match status" value="1"/>
</dbReference>
<gene>
    <name evidence="3" type="ORF">BV898_15618</name>
</gene>
<accession>A0A9X6NBE9</accession>
<keyword evidence="1" id="KW-0802">TPR repeat</keyword>